<keyword evidence="3" id="KW-1185">Reference proteome</keyword>
<sequence>MTTLILAASTLRAVAVLAAAADSGCFEGSGRRVLLLTGTAPVPEAVLPVSGMPGFDGLRARFDDVVSWNEAIAPLHPADWVPRADDVPLWERHLRRAWGLADAPVALVLESLTTAPAQAVADIFTGTPIDAYTTGLDAYGPTAGKLPALTGTRVRRLLHTDPLPGLRPHLLAEFGARPWAVPASALAEVYAELAAETARLTDPQAPALLLGEGLAEAGLLPASEERELHQAMVRGAVASGFTRLVFAPDPGAAVPWVHELTEEAARLGVELTMCQAEPLGTSVLPEVLIDRLRPALVVGCASPVLLTAASLYGIPVAVSGTGTLLKLLTPYENGARTAVTLTDALLPDLAEPAAGASGPPAVGPEAEGELADLLAAVAFAMRPRVRPDLRPVAERYLSTRLDGRTWRYFTRRRLASLALPGAVPARLAAVRRNATVRRLARRARALSGGTGG</sequence>
<dbReference type="RefSeq" id="WP_228869113.1">
    <property type="nucleotide sequence ID" value="NZ_JAHUVW010000001.1"/>
</dbReference>
<name>A0ABS6TQN4_STRHA</name>
<evidence type="ECO:0000256" key="1">
    <source>
        <dbReference type="SAM" id="SignalP"/>
    </source>
</evidence>
<dbReference type="EMBL" id="JAHUVW010000001">
    <property type="protein sequence ID" value="MBV7670573.1"/>
    <property type="molecule type" value="Genomic_DNA"/>
</dbReference>
<evidence type="ECO:0000313" key="2">
    <source>
        <dbReference type="EMBL" id="MBV7670573.1"/>
    </source>
</evidence>
<dbReference type="Pfam" id="PF07388">
    <property type="entry name" value="A-2_8-polyST"/>
    <property type="match status" value="1"/>
</dbReference>
<dbReference type="InterPro" id="IPR010866">
    <property type="entry name" value="A-2_8-polyST"/>
</dbReference>
<proteinExistence type="predicted"/>
<feature type="signal peptide" evidence="1">
    <location>
        <begin position="1"/>
        <end position="20"/>
    </location>
</feature>
<protein>
    <submittedName>
        <fullName evidence="2">Alpha-2,8-polysialyltransferase family protein</fullName>
    </submittedName>
</protein>
<organism evidence="2 3">
    <name type="scientific">Streptomyces halstedii</name>
    <dbReference type="NCBI Taxonomy" id="1944"/>
    <lineage>
        <taxon>Bacteria</taxon>
        <taxon>Bacillati</taxon>
        <taxon>Actinomycetota</taxon>
        <taxon>Actinomycetes</taxon>
        <taxon>Kitasatosporales</taxon>
        <taxon>Streptomycetaceae</taxon>
        <taxon>Streptomyces</taxon>
    </lineage>
</organism>
<reference evidence="2 3" key="1">
    <citation type="submission" date="2021-07" db="EMBL/GenBank/DDBJ databases">
        <title>Sequencing Streptomyces halstedii LGO-A4 genome an citrus endophytic actinomycete.</title>
        <authorList>
            <person name="Samborskyy M."/>
            <person name="Scott N."/>
            <person name="Deglau R."/>
            <person name="Dickens S."/>
            <person name="Oliveira L.G."/>
        </authorList>
    </citation>
    <scope>NUCLEOTIDE SEQUENCE [LARGE SCALE GENOMIC DNA]</scope>
    <source>
        <strain evidence="2 3">LGO-A4</strain>
    </source>
</reference>
<dbReference type="Proteomes" id="UP000735541">
    <property type="component" value="Unassembled WGS sequence"/>
</dbReference>
<accession>A0ABS6TQN4</accession>
<feature type="chain" id="PRO_5045914554" evidence="1">
    <location>
        <begin position="21"/>
        <end position="452"/>
    </location>
</feature>
<comment type="caution">
    <text evidence="2">The sequence shown here is derived from an EMBL/GenBank/DDBJ whole genome shotgun (WGS) entry which is preliminary data.</text>
</comment>
<gene>
    <name evidence="2" type="ORF">STHAL_13995</name>
</gene>
<keyword evidence="1" id="KW-0732">Signal</keyword>
<evidence type="ECO:0000313" key="3">
    <source>
        <dbReference type="Proteomes" id="UP000735541"/>
    </source>
</evidence>